<keyword evidence="5" id="KW-0378">Hydrolase</keyword>
<dbReference type="PANTHER" id="PTHR46896:SF3">
    <property type="entry name" value="FI06413P-RELATED"/>
    <property type="match status" value="1"/>
</dbReference>
<feature type="compositionally biased region" description="Polar residues" evidence="6">
    <location>
        <begin position="308"/>
        <end position="327"/>
    </location>
</feature>
<feature type="compositionally biased region" description="Basic and acidic residues" evidence="6">
    <location>
        <begin position="1204"/>
        <end position="1216"/>
    </location>
</feature>
<keyword evidence="9" id="KW-1185">Reference proteome</keyword>
<accession>A0A9P9WRH9</accession>
<feature type="compositionally biased region" description="Basic and acidic residues" evidence="6">
    <location>
        <begin position="532"/>
        <end position="543"/>
    </location>
</feature>
<protein>
    <recommendedName>
        <fullName evidence="7">Ubiquitin-like protease family profile domain-containing protein</fullName>
    </recommendedName>
</protein>
<evidence type="ECO:0000256" key="1">
    <source>
        <dbReference type="ARBA" id="ARBA00005234"/>
    </source>
</evidence>
<dbReference type="PROSITE" id="PS50600">
    <property type="entry name" value="ULP_PROTEASE"/>
    <property type="match status" value="1"/>
</dbReference>
<feature type="compositionally biased region" description="Polar residues" evidence="6">
    <location>
        <begin position="171"/>
        <end position="208"/>
    </location>
</feature>
<feature type="region of interest" description="Disordered" evidence="6">
    <location>
        <begin position="276"/>
        <end position="353"/>
    </location>
</feature>
<feature type="compositionally biased region" description="Basic and acidic residues" evidence="6">
    <location>
        <begin position="554"/>
        <end position="569"/>
    </location>
</feature>
<dbReference type="GO" id="GO:0006508">
    <property type="term" value="P:proteolysis"/>
    <property type="evidence" value="ECO:0007669"/>
    <property type="project" value="UniProtKB-KW"/>
</dbReference>
<dbReference type="SUPFAM" id="SSF54001">
    <property type="entry name" value="Cysteine proteinases"/>
    <property type="match status" value="1"/>
</dbReference>
<dbReference type="InterPro" id="IPR057501">
    <property type="entry name" value="DeUb_enz_PH"/>
</dbReference>
<feature type="region of interest" description="Disordered" evidence="6">
    <location>
        <begin position="821"/>
        <end position="872"/>
    </location>
</feature>
<feature type="compositionally biased region" description="Basic and acidic residues" evidence="6">
    <location>
        <begin position="1234"/>
        <end position="1246"/>
    </location>
</feature>
<evidence type="ECO:0000256" key="2">
    <source>
        <dbReference type="ARBA" id="ARBA00022553"/>
    </source>
</evidence>
<dbReference type="PANTHER" id="PTHR46896">
    <property type="entry name" value="SENTRIN-SPECIFIC PROTEASE"/>
    <property type="match status" value="1"/>
</dbReference>
<dbReference type="GO" id="GO:0005737">
    <property type="term" value="C:cytoplasm"/>
    <property type="evidence" value="ECO:0007669"/>
    <property type="project" value="TreeGrafter"/>
</dbReference>
<feature type="region of interest" description="Disordered" evidence="6">
    <location>
        <begin position="532"/>
        <end position="608"/>
    </location>
</feature>
<dbReference type="InterPro" id="IPR051947">
    <property type="entry name" value="Sentrin-specific_protease"/>
</dbReference>
<keyword evidence="2" id="KW-0597">Phosphoprotein</keyword>
<evidence type="ECO:0000313" key="8">
    <source>
        <dbReference type="EMBL" id="KAI1876391.1"/>
    </source>
</evidence>
<dbReference type="InterPro" id="IPR003653">
    <property type="entry name" value="Peptidase_C48_C"/>
</dbReference>
<feature type="region of interest" description="Disordered" evidence="6">
    <location>
        <begin position="111"/>
        <end position="240"/>
    </location>
</feature>
<dbReference type="AlphaFoldDB" id="A0A9P9WRH9"/>
<feature type="compositionally biased region" description="Low complexity" evidence="6">
    <location>
        <begin position="1018"/>
        <end position="1032"/>
    </location>
</feature>
<feature type="region of interest" description="Disordered" evidence="6">
    <location>
        <begin position="971"/>
        <end position="1259"/>
    </location>
</feature>
<feature type="compositionally biased region" description="Basic and acidic residues" evidence="6">
    <location>
        <begin position="1157"/>
        <end position="1182"/>
    </location>
</feature>
<keyword evidence="4" id="KW-0833">Ubl conjugation pathway</keyword>
<evidence type="ECO:0000256" key="3">
    <source>
        <dbReference type="ARBA" id="ARBA00022670"/>
    </source>
</evidence>
<dbReference type="InterPro" id="IPR038765">
    <property type="entry name" value="Papain-like_cys_pep_sf"/>
</dbReference>
<evidence type="ECO:0000256" key="4">
    <source>
        <dbReference type="ARBA" id="ARBA00022786"/>
    </source>
</evidence>
<feature type="domain" description="Ubiquitin-like protease family profile" evidence="7">
    <location>
        <begin position="627"/>
        <end position="933"/>
    </location>
</feature>
<dbReference type="Pfam" id="PF02902">
    <property type="entry name" value="Peptidase_C48"/>
    <property type="match status" value="2"/>
</dbReference>
<feature type="compositionally biased region" description="Basic and acidic residues" evidence="6">
    <location>
        <begin position="971"/>
        <end position="986"/>
    </location>
</feature>
<feature type="compositionally biased region" description="Basic and acidic residues" evidence="6">
    <location>
        <begin position="1076"/>
        <end position="1088"/>
    </location>
</feature>
<reference evidence="8" key="1">
    <citation type="submission" date="2021-03" db="EMBL/GenBank/DDBJ databases">
        <title>Revisited historic fungal species revealed as producer of novel bioactive compounds through whole genome sequencing and comparative genomics.</title>
        <authorList>
            <person name="Vignolle G.A."/>
            <person name="Hochenegger N."/>
            <person name="Mach R.L."/>
            <person name="Mach-Aigner A.R."/>
            <person name="Javad Rahimi M."/>
            <person name="Salim K.A."/>
            <person name="Chan C.M."/>
            <person name="Lim L.B.L."/>
            <person name="Cai F."/>
            <person name="Druzhinina I.S."/>
            <person name="U'Ren J.M."/>
            <person name="Derntl C."/>
        </authorList>
    </citation>
    <scope>NUCLEOTIDE SEQUENCE</scope>
    <source>
        <strain evidence="8">TUCIM 5799</strain>
    </source>
</reference>
<dbReference type="EMBL" id="JAFIMR010000007">
    <property type="protein sequence ID" value="KAI1876391.1"/>
    <property type="molecule type" value="Genomic_DNA"/>
</dbReference>
<sequence>MCVDSSFPLLDALLDALVARLEWAQIKAAPSTAETNFDHPAGPVHSEHAAANAAGTQNHQTGSAIVSEQAPGKPKWTKSNKHVDWLPEKPQPIMPLLSTFFKRVFDGAPKPMNTLNQDVPSSRGLPQAPLASERVDHPARRQKLDSQKTFTDLQFQPAETEAEVRARRRNSISSTQSNAQGVGSTQSSNSRPLQGNVTEYRQLESQTKAPKRRRLRRRDSMGNSATHPETIEDSDDDPVHLVHTGSTFVRKEQEVDGRELSNRFVRSGQHANLGLLGRARAKRGATDDIVNDPKRVRNSSPDPLAEEPTSSSNRRQTRHTQSSPSESTRGEIKPTKFTSRAIPMAPTRRPGLKRVELPEMTVARHIVQAGFLLQAGVSGDYAYPDPKGSLYQKCFLQLHEVSTILHPTDEDGKLIVGLSFLAVDLKRVHTIKMGHPPVPIIAIHRAVNPGMTAPPKLHLEFSSQDEVEHFSSWVRMSREERLSVKMEIEIPDKLTRELNNLRSKASKGAVLRDSDASLPQFGDDIKLIERQRQMQSRKAKEPVRQTPPKSQRLSIKDSMERPPSRHEETIQVPESPKATQTRATRSRPSRPVERLETPPRGWTEDNPGWAGDWRNSLVYPAQGKDRATVDKEDIARLDEGQFLNDNLIIFVLRRLQIEMEKNQPELARRVHFHNTFFYDKLKPSKSGAGINYDSVKAWTSRVDLFTKDFIVVPINEYSHWYIAIIYNAPKLVPSHDSVSEPPEQQNPSSIAVVPVDLVDDGDMVASTDVGTTNASIPSADTDKHTLEKELRRMSISSCDDAKHGKKARELQAADENGVVDLMNGGQDHDQAQEQHQVQVRNGTTERKKQARKSNVGLRKADPSQPKIITLDSLGSPHSPACSYLRQYLMAELKDKKGVEIPDPGRIGMTAKNIPLQENYCDCGLYLLGYIHEFLQNPDGFIHGLLAQEEPQWKIDAPHLRQEIRQTIFELQKEQQRREDAERDEKRQRKRQAALDQRNLAERSSSSDANHPELKTQPSSSASAISLINNDNNTESGSSVIQSLERGEATDSSTLHQNEMRTIEAGKLGYARNTRHGSREVTPKFRAAIEDPGVNSLPGTFPSSPPRPTKDRAIIETPRRSQRSASNTTEREFLRPIPRSPSTRDGTPGNPVAVEESPEPHPSRDLTRDLQRDLRSATKELKGSKKPGNSVCNWYIPLSTSTSIQKDKSQPEARVARPNETATDSAYFRGPSRQRPQDRAGRAELVLKKPPTINIDDISD</sequence>
<dbReference type="Pfam" id="PF25424">
    <property type="entry name" value="PH_35"/>
    <property type="match status" value="1"/>
</dbReference>
<gene>
    <name evidence="8" type="ORF">JX265_003917</name>
</gene>
<proteinExistence type="inferred from homology"/>
<comment type="caution">
    <text evidence="8">The sequence shown here is derived from an EMBL/GenBank/DDBJ whole genome shotgun (WGS) entry which is preliminary data.</text>
</comment>
<name>A0A9P9WRH9_9PEZI</name>
<keyword evidence="3" id="KW-0645">Protease</keyword>
<dbReference type="Proteomes" id="UP000829685">
    <property type="component" value="Unassembled WGS sequence"/>
</dbReference>
<evidence type="ECO:0000313" key="9">
    <source>
        <dbReference type="Proteomes" id="UP000829685"/>
    </source>
</evidence>
<dbReference type="Gene3D" id="3.40.395.10">
    <property type="entry name" value="Adenoviral Proteinase, Chain A"/>
    <property type="match status" value="1"/>
</dbReference>
<feature type="compositionally biased region" description="Polar residues" evidence="6">
    <location>
        <begin position="833"/>
        <end position="842"/>
    </location>
</feature>
<dbReference type="GO" id="GO:0070139">
    <property type="term" value="F:SUMO-specific endopeptidase activity"/>
    <property type="evidence" value="ECO:0007669"/>
    <property type="project" value="TreeGrafter"/>
</dbReference>
<feature type="compositionally biased region" description="Basic and acidic residues" evidence="6">
    <location>
        <begin position="133"/>
        <end position="146"/>
    </location>
</feature>
<evidence type="ECO:0000256" key="6">
    <source>
        <dbReference type="SAM" id="MobiDB-lite"/>
    </source>
</evidence>
<evidence type="ECO:0000256" key="5">
    <source>
        <dbReference type="ARBA" id="ARBA00022801"/>
    </source>
</evidence>
<organism evidence="8 9">
    <name type="scientific">Neoarthrinium moseri</name>
    <dbReference type="NCBI Taxonomy" id="1658444"/>
    <lineage>
        <taxon>Eukaryota</taxon>
        <taxon>Fungi</taxon>
        <taxon>Dikarya</taxon>
        <taxon>Ascomycota</taxon>
        <taxon>Pezizomycotina</taxon>
        <taxon>Sordariomycetes</taxon>
        <taxon>Xylariomycetidae</taxon>
        <taxon>Amphisphaeriales</taxon>
        <taxon>Apiosporaceae</taxon>
        <taxon>Neoarthrinium</taxon>
    </lineage>
</organism>
<comment type="similarity">
    <text evidence="1">Belongs to the peptidase C48 family.</text>
</comment>
<dbReference type="GO" id="GO:0005634">
    <property type="term" value="C:nucleus"/>
    <property type="evidence" value="ECO:0007669"/>
    <property type="project" value="TreeGrafter"/>
</dbReference>
<evidence type="ECO:0000259" key="7">
    <source>
        <dbReference type="PROSITE" id="PS50600"/>
    </source>
</evidence>
<feature type="compositionally biased region" description="Basic and acidic residues" evidence="6">
    <location>
        <begin position="1107"/>
        <end position="1118"/>
    </location>
</feature>
<dbReference type="GO" id="GO:0016926">
    <property type="term" value="P:protein desumoylation"/>
    <property type="evidence" value="ECO:0007669"/>
    <property type="project" value="TreeGrafter"/>
</dbReference>